<dbReference type="GO" id="GO:0016787">
    <property type="term" value="F:hydrolase activity"/>
    <property type="evidence" value="ECO:0007669"/>
    <property type="project" value="UniProtKB-KW"/>
</dbReference>
<accession>A0A5D0RKE4</accession>
<evidence type="ECO:0000313" key="4">
    <source>
        <dbReference type="EMBL" id="TYB81386.1"/>
    </source>
</evidence>
<organism evidence="4 5">
    <name type="scientific">Maritimibacter fusiformis</name>
    <dbReference type="NCBI Taxonomy" id="2603819"/>
    <lineage>
        <taxon>Bacteria</taxon>
        <taxon>Pseudomonadati</taxon>
        <taxon>Pseudomonadota</taxon>
        <taxon>Alphaproteobacteria</taxon>
        <taxon>Rhodobacterales</taxon>
        <taxon>Roseobacteraceae</taxon>
        <taxon>Maritimibacter</taxon>
    </lineage>
</organism>
<dbReference type="Proteomes" id="UP000322080">
    <property type="component" value="Unassembled WGS sequence"/>
</dbReference>
<evidence type="ECO:0000259" key="3">
    <source>
        <dbReference type="Pfam" id="PF02230"/>
    </source>
</evidence>
<dbReference type="SUPFAM" id="SSF53474">
    <property type="entry name" value="alpha/beta-Hydrolases"/>
    <property type="match status" value="1"/>
</dbReference>
<dbReference type="EMBL" id="VSIY01000006">
    <property type="protein sequence ID" value="TYB81386.1"/>
    <property type="molecule type" value="Genomic_DNA"/>
</dbReference>
<reference evidence="4 5" key="1">
    <citation type="submission" date="2019-08" db="EMBL/GenBank/DDBJ databases">
        <title>Identification of a novel species of the genus Boseongicola.</title>
        <authorList>
            <person name="Zhang X.-Q."/>
        </authorList>
    </citation>
    <scope>NUCLEOTIDE SEQUENCE [LARGE SCALE GENOMIC DNA]</scope>
    <source>
        <strain evidence="4 5">HY14</strain>
    </source>
</reference>
<dbReference type="Gene3D" id="3.40.50.1820">
    <property type="entry name" value="alpha/beta hydrolase"/>
    <property type="match status" value="1"/>
</dbReference>
<proteinExistence type="predicted"/>
<dbReference type="PANTHER" id="PTHR43037:SF5">
    <property type="entry name" value="FERULOYL ESTERASE"/>
    <property type="match status" value="1"/>
</dbReference>
<keyword evidence="5" id="KW-1185">Reference proteome</keyword>
<dbReference type="InterPro" id="IPR003140">
    <property type="entry name" value="PLipase/COase/thioEstase"/>
</dbReference>
<evidence type="ECO:0000313" key="5">
    <source>
        <dbReference type="Proteomes" id="UP000322080"/>
    </source>
</evidence>
<gene>
    <name evidence="4" type="ORF">FVF75_09750</name>
</gene>
<dbReference type="InterPro" id="IPR029058">
    <property type="entry name" value="AB_hydrolase_fold"/>
</dbReference>
<dbReference type="Pfam" id="PF02230">
    <property type="entry name" value="Abhydrolase_2"/>
    <property type="match status" value="1"/>
</dbReference>
<evidence type="ECO:0000256" key="2">
    <source>
        <dbReference type="ARBA" id="ARBA00022801"/>
    </source>
</evidence>
<keyword evidence="2" id="KW-0378">Hydrolase</keyword>
<dbReference type="AlphaFoldDB" id="A0A5D0RKE4"/>
<sequence length="300" mass="31915">MAMRARPMRLVLLLLLLVAAPARGERLRFTLDGHAREVLVTIPEHLPDPAPLILVLHGVLESGPRMATTTRHRFDALAAEQGFVTAYPSALHRVWNVGEGPGAARLVPPRDDLAYLDQVIAAVDTQARIDRDRIYLAGFSQGGIIGLSYACKRAGVLAGVAVVGMTLPAMLRDDCADAPAFPLLLIHGTDDPIVPFDGGRIISGWGTDMTLLSHDASIAFFADQAGCTGVGAVTTRDALDDGTAAERSDWAGCDVPLAGVRITGGGHKWPSGGPDLPFIGRATFEFDGATEIWEFFATLE</sequence>
<feature type="domain" description="Phospholipase/carboxylesterase/thioesterase" evidence="3">
    <location>
        <begin position="118"/>
        <end position="197"/>
    </location>
</feature>
<name>A0A5D0RKE4_9RHOB</name>
<protein>
    <recommendedName>
        <fullName evidence="3">Phospholipase/carboxylesterase/thioesterase domain-containing protein</fullName>
    </recommendedName>
</protein>
<dbReference type="PANTHER" id="PTHR43037">
    <property type="entry name" value="UNNAMED PRODUCT-RELATED"/>
    <property type="match status" value="1"/>
</dbReference>
<comment type="caution">
    <text evidence="4">The sequence shown here is derived from an EMBL/GenBank/DDBJ whole genome shotgun (WGS) entry which is preliminary data.</text>
</comment>
<dbReference type="InterPro" id="IPR050955">
    <property type="entry name" value="Plant_Biomass_Hydrol_Est"/>
</dbReference>
<evidence type="ECO:0000256" key="1">
    <source>
        <dbReference type="ARBA" id="ARBA00022729"/>
    </source>
</evidence>
<keyword evidence="1" id="KW-0732">Signal</keyword>